<evidence type="ECO:0000256" key="1">
    <source>
        <dbReference type="ARBA" id="ARBA00006987"/>
    </source>
</evidence>
<name>A0ABX1F036_9PROT</name>
<feature type="signal peptide" evidence="2">
    <location>
        <begin position="1"/>
        <end position="21"/>
    </location>
</feature>
<dbReference type="Proteomes" id="UP000765160">
    <property type="component" value="Unassembled WGS sequence"/>
</dbReference>
<comment type="similarity">
    <text evidence="1">Belongs to the UPF0065 (bug) family.</text>
</comment>
<evidence type="ECO:0000313" key="4">
    <source>
        <dbReference type="Proteomes" id="UP000765160"/>
    </source>
</evidence>
<comment type="caution">
    <text evidence="3">The sequence shown here is derived from an EMBL/GenBank/DDBJ whole genome shotgun (WGS) entry which is preliminary data.</text>
</comment>
<protein>
    <submittedName>
        <fullName evidence="3">Tripartite tricarboxylate transporter substrate binding protein</fullName>
    </submittedName>
</protein>
<proteinExistence type="inferred from homology"/>
<dbReference type="Gene3D" id="3.40.190.10">
    <property type="entry name" value="Periplasmic binding protein-like II"/>
    <property type="match status" value="1"/>
</dbReference>
<dbReference type="InterPro" id="IPR042100">
    <property type="entry name" value="Bug_dom1"/>
</dbReference>
<sequence length="323" mass="33633">MNRRTLLGATAALPFAGSALAQSDFPSRAMTMVVAFPPGGQADLAARPTASAMEKILGQSVVVQNRGGAAGAIGNAHVARSAPDGYTSLMALSSLAVIPEAEKLFGRTPPYTVDQFAPIALVNADPTMLAVPASAPWQTMEEFIAAAKARPGEIPYGSSGTYGTLHVAMEMLAAAAGFRALHVPFSGAGPAITALLGGQVQALASAPGTLTQHVRSGRVRVLGCWGKDRVAAFPDVPTFMEKGFSEVEFYIWAGLFVPAATPAPVQQKLRDAVRQAVRDPQLVAAFTAAGAPVAYLDAPEFSRFFAEDSARLLRAVARIGKVE</sequence>
<dbReference type="Gene3D" id="3.40.190.150">
    <property type="entry name" value="Bordetella uptake gene, domain 1"/>
    <property type="match status" value="1"/>
</dbReference>
<keyword evidence="2" id="KW-0732">Signal</keyword>
<dbReference type="CDD" id="cd07012">
    <property type="entry name" value="PBP2_Bug_TTT"/>
    <property type="match status" value="1"/>
</dbReference>
<dbReference type="PANTHER" id="PTHR42928:SF5">
    <property type="entry name" value="BLR1237 PROTEIN"/>
    <property type="match status" value="1"/>
</dbReference>
<dbReference type="PIRSF" id="PIRSF017082">
    <property type="entry name" value="YflP"/>
    <property type="match status" value="1"/>
</dbReference>
<evidence type="ECO:0000256" key="2">
    <source>
        <dbReference type="SAM" id="SignalP"/>
    </source>
</evidence>
<reference evidence="3 4" key="1">
    <citation type="submission" date="2020-03" db="EMBL/GenBank/DDBJ databases">
        <title>Roseomonas selenitidurans sp. nov. isolated from soil.</title>
        <authorList>
            <person name="Liu H."/>
        </authorList>
    </citation>
    <scope>NUCLEOTIDE SEQUENCE [LARGE SCALE GENOMIC DNA]</scope>
    <source>
        <strain evidence="3 4">JCM 15073</strain>
    </source>
</reference>
<keyword evidence="4" id="KW-1185">Reference proteome</keyword>
<accession>A0ABX1F036</accession>
<organism evidence="3 4">
    <name type="scientific">Falsiroseomonas frigidaquae</name>
    <dbReference type="NCBI Taxonomy" id="487318"/>
    <lineage>
        <taxon>Bacteria</taxon>
        <taxon>Pseudomonadati</taxon>
        <taxon>Pseudomonadota</taxon>
        <taxon>Alphaproteobacteria</taxon>
        <taxon>Acetobacterales</taxon>
        <taxon>Roseomonadaceae</taxon>
        <taxon>Falsiroseomonas</taxon>
    </lineage>
</organism>
<dbReference type="RefSeq" id="WP_168050228.1">
    <property type="nucleotide sequence ID" value="NZ_JAATJR010000004.1"/>
</dbReference>
<dbReference type="PANTHER" id="PTHR42928">
    <property type="entry name" value="TRICARBOXYLATE-BINDING PROTEIN"/>
    <property type="match status" value="1"/>
</dbReference>
<dbReference type="InterPro" id="IPR005064">
    <property type="entry name" value="BUG"/>
</dbReference>
<dbReference type="SUPFAM" id="SSF53850">
    <property type="entry name" value="Periplasmic binding protein-like II"/>
    <property type="match status" value="1"/>
</dbReference>
<gene>
    <name evidence="3" type="ORF">HB662_12970</name>
</gene>
<dbReference type="EMBL" id="JAAVTX010000004">
    <property type="protein sequence ID" value="NKE45695.1"/>
    <property type="molecule type" value="Genomic_DNA"/>
</dbReference>
<evidence type="ECO:0000313" key="3">
    <source>
        <dbReference type="EMBL" id="NKE45695.1"/>
    </source>
</evidence>
<feature type="chain" id="PRO_5047150738" evidence="2">
    <location>
        <begin position="22"/>
        <end position="323"/>
    </location>
</feature>
<dbReference type="Pfam" id="PF03401">
    <property type="entry name" value="TctC"/>
    <property type="match status" value="1"/>
</dbReference>